<dbReference type="EMBL" id="CDMY01000670">
    <property type="protein sequence ID" value="CEM29317.1"/>
    <property type="molecule type" value="Genomic_DNA"/>
</dbReference>
<organism evidence="1 2">
    <name type="scientific">Vitrella brassicaformis (strain CCMP3155)</name>
    <dbReference type="NCBI Taxonomy" id="1169540"/>
    <lineage>
        <taxon>Eukaryota</taxon>
        <taxon>Sar</taxon>
        <taxon>Alveolata</taxon>
        <taxon>Colpodellida</taxon>
        <taxon>Vitrellaceae</taxon>
        <taxon>Vitrella</taxon>
    </lineage>
</organism>
<evidence type="ECO:0000313" key="2">
    <source>
        <dbReference type="Proteomes" id="UP000041254"/>
    </source>
</evidence>
<sequence length="344" mass="38660">MASDSVPSLWELSLKKASHILDDPTRRPALVRQIDKQPPTEIPRGVTLPAVLQERIERAMHPEDLHDHLAFDIPDLAGALKTAHVLERCSGHWKLIKPFIRLAFIYQLTPLNATRPLLLSADSLPITSAFDELPLTMATYKTFGHVLKYRGTSLALRRADNGEYRIGNKVFRVVPLDELPADHPYRSTHEESDPVICYVDWLYPSFTAFATWMVVTRWSDQEGVGQKEVLRAYVGRDDTRFQRLLTAGDVPEQLGITADDRLEGGDLTVANRYVIVSGFRPTDAVAAFVLVAWGDIELWTTESAAAGASASLDERFPMSMPRWRSVLRRFELESDVIDVGEVLV</sequence>
<keyword evidence="2" id="KW-1185">Reference proteome</keyword>
<protein>
    <submittedName>
        <fullName evidence="1">Uncharacterized protein</fullName>
    </submittedName>
</protein>
<dbReference type="Proteomes" id="UP000041254">
    <property type="component" value="Unassembled WGS sequence"/>
</dbReference>
<dbReference type="VEuPathDB" id="CryptoDB:Vbra_22755"/>
<dbReference type="AlphaFoldDB" id="A0A0G4GHT9"/>
<proteinExistence type="predicted"/>
<dbReference type="PhylomeDB" id="A0A0G4GHT9"/>
<reference evidence="1 2" key="1">
    <citation type="submission" date="2014-11" db="EMBL/GenBank/DDBJ databases">
        <authorList>
            <person name="Zhu J."/>
            <person name="Qi W."/>
            <person name="Song R."/>
        </authorList>
    </citation>
    <scope>NUCLEOTIDE SEQUENCE [LARGE SCALE GENOMIC DNA]</scope>
</reference>
<name>A0A0G4GHT9_VITBC</name>
<accession>A0A0G4GHT9</accession>
<gene>
    <name evidence="1" type="ORF">Vbra_22755</name>
</gene>
<dbReference type="InParanoid" id="A0A0G4GHT9"/>
<evidence type="ECO:0000313" key="1">
    <source>
        <dbReference type="EMBL" id="CEM29317.1"/>
    </source>
</evidence>